<dbReference type="HAMAP" id="MF_01261">
    <property type="entry name" value="CCA_bact_type1"/>
    <property type="match status" value="1"/>
</dbReference>
<dbReference type="Pfam" id="PF01966">
    <property type="entry name" value="HD"/>
    <property type="match status" value="1"/>
</dbReference>
<keyword evidence="3 10" id="KW-0548">Nucleotidyltransferase</keyword>
<comment type="function">
    <text evidence="10">Catalyzes the addition and repair of the essential 3'-terminal CCA sequence in tRNAs without using a nucleic acid template. Adds these three nucleotides in the order of C, C, and A to the tRNA nucleotide-73, using CTP and ATP as substrates and producing inorganic pyrophosphate. tRNA 3'-terminal CCA addition is required both for tRNA processing and repair. Also involved in tRNA surveillance by mediating tandem CCA addition to generate a CCACCA at the 3' terminus of unstable tRNAs. While stable tRNAs receive only 3'-terminal CCA, unstable tRNAs are marked with CCACCA and rapidly degraded.</text>
</comment>
<dbReference type="OrthoDB" id="9805698at2"/>
<comment type="miscellaneous">
    <text evidence="10">A single active site specifically recognizes both ATP and CTP and is responsible for their addition.</text>
</comment>
<comment type="cofactor">
    <cofactor evidence="10">
        <name>Mg(2+)</name>
        <dbReference type="ChEBI" id="CHEBI:18420"/>
    </cofactor>
    <text evidence="10">Magnesium is required for nucleotidyltransferase activity.</text>
</comment>
<keyword evidence="5 10" id="KW-0547">Nucleotide-binding</keyword>
<evidence type="ECO:0000313" key="12">
    <source>
        <dbReference type="EMBL" id="KEZ79343.1"/>
    </source>
</evidence>
<dbReference type="InterPro" id="IPR006674">
    <property type="entry name" value="HD_domain"/>
</dbReference>
<feature type="binding site" evidence="10">
    <location>
        <position position="23"/>
    </location>
    <ligand>
        <name>Mg(2+)</name>
        <dbReference type="ChEBI" id="CHEBI:18420"/>
    </ligand>
</feature>
<evidence type="ECO:0000259" key="11">
    <source>
        <dbReference type="PROSITE" id="PS51831"/>
    </source>
</evidence>
<feature type="binding site" evidence="10">
    <location>
        <position position="140"/>
    </location>
    <ligand>
        <name>CTP</name>
        <dbReference type="ChEBI" id="CHEBI:37563"/>
    </ligand>
</feature>
<reference evidence="12 13" key="1">
    <citation type="submission" date="2013-03" db="EMBL/GenBank/DDBJ databases">
        <title>Salinisphaera hydrothermalis C41B8 Genome Sequencing.</title>
        <authorList>
            <person name="Li C."/>
            <person name="Lai Q."/>
            <person name="Shao Z."/>
        </authorList>
    </citation>
    <scope>NUCLEOTIDE SEQUENCE [LARGE SCALE GENOMIC DNA]</scope>
    <source>
        <strain evidence="12 13">C41B8</strain>
    </source>
</reference>
<dbReference type="Pfam" id="PF12627">
    <property type="entry name" value="PolyA_pol_RNAbd"/>
    <property type="match status" value="1"/>
</dbReference>
<evidence type="ECO:0000256" key="1">
    <source>
        <dbReference type="ARBA" id="ARBA00022679"/>
    </source>
</evidence>
<dbReference type="GO" id="GO:0160016">
    <property type="term" value="F:CCACCA tRNA nucleotidyltransferase activity"/>
    <property type="evidence" value="ECO:0007669"/>
    <property type="project" value="RHEA"/>
</dbReference>
<dbReference type="SUPFAM" id="SSF81301">
    <property type="entry name" value="Nucleotidyltransferase"/>
    <property type="match status" value="1"/>
</dbReference>
<dbReference type="AlphaFoldDB" id="A0A084IRK9"/>
<name>A0A084IRK9_SALHC</name>
<dbReference type="RefSeq" id="WP_037332939.1">
    <property type="nucleotide sequence ID" value="NZ_APNK01000001.1"/>
</dbReference>
<dbReference type="PROSITE" id="PS51831">
    <property type="entry name" value="HD"/>
    <property type="match status" value="1"/>
</dbReference>
<comment type="similarity">
    <text evidence="10">Belongs to the tRNA nucleotidyltransferase/poly(A) polymerase family. Bacterial CCA-adding enzyme type 1 subfamily.</text>
</comment>
<keyword evidence="9 10" id="KW-0694">RNA-binding</keyword>
<dbReference type="eggNOG" id="COG0617">
    <property type="taxonomic scope" value="Bacteria"/>
</dbReference>
<feature type="binding site" evidence="10">
    <location>
        <position position="140"/>
    </location>
    <ligand>
        <name>ATP</name>
        <dbReference type="ChEBI" id="CHEBI:30616"/>
    </ligand>
</feature>
<keyword evidence="2 10" id="KW-0819">tRNA processing</keyword>
<keyword evidence="8 10" id="KW-0460">Magnesium</keyword>
<comment type="domain">
    <text evidence="10">Comprises two domains: an N-terminal domain containing the nucleotidyltransferase activity and a C-terminal HD domain associated with both phosphodiesterase and phosphatase activities.</text>
</comment>
<feature type="binding site" evidence="10">
    <location>
        <position position="91"/>
    </location>
    <ligand>
        <name>ATP</name>
        <dbReference type="ChEBI" id="CHEBI:30616"/>
    </ligand>
</feature>
<dbReference type="InterPro" id="IPR043519">
    <property type="entry name" value="NT_sf"/>
</dbReference>
<comment type="catalytic activity">
    <reaction evidence="10">
        <text>a tRNA precursor + 2 CTP + ATP = a tRNA with a 3' CCA end + 3 diphosphate</text>
        <dbReference type="Rhea" id="RHEA:14433"/>
        <dbReference type="Rhea" id="RHEA-COMP:10465"/>
        <dbReference type="Rhea" id="RHEA-COMP:10468"/>
        <dbReference type="ChEBI" id="CHEBI:30616"/>
        <dbReference type="ChEBI" id="CHEBI:33019"/>
        <dbReference type="ChEBI" id="CHEBI:37563"/>
        <dbReference type="ChEBI" id="CHEBI:74896"/>
        <dbReference type="ChEBI" id="CHEBI:83071"/>
        <dbReference type="EC" id="2.7.7.72"/>
    </reaction>
</comment>
<dbReference type="EC" id="2.7.7.72" evidence="10"/>
<evidence type="ECO:0000256" key="4">
    <source>
        <dbReference type="ARBA" id="ARBA00022723"/>
    </source>
</evidence>
<evidence type="ECO:0000256" key="3">
    <source>
        <dbReference type="ARBA" id="ARBA00022695"/>
    </source>
</evidence>
<feature type="binding site" evidence="10">
    <location>
        <position position="11"/>
    </location>
    <ligand>
        <name>CTP</name>
        <dbReference type="ChEBI" id="CHEBI:37563"/>
    </ligand>
</feature>
<feature type="binding site" evidence="10">
    <location>
        <position position="8"/>
    </location>
    <ligand>
        <name>ATP</name>
        <dbReference type="ChEBI" id="CHEBI:30616"/>
    </ligand>
</feature>
<protein>
    <recommendedName>
        <fullName evidence="10">Multifunctional CCA protein</fullName>
    </recommendedName>
    <domain>
        <recommendedName>
            <fullName evidence="10">CCA-adding enzyme</fullName>
            <ecNumber evidence="10">2.7.7.72</ecNumber>
        </recommendedName>
        <alternativeName>
            <fullName evidence="10">CCA tRNA nucleotidyltransferase</fullName>
        </alternativeName>
        <alternativeName>
            <fullName evidence="10">tRNA CCA-pyrophosphorylase</fullName>
        </alternativeName>
        <alternativeName>
            <fullName evidence="10">tRNA adenylyl-/cytidylyl-transferase</fullName>
        </alternativeName>
        <alternativeName>
            <fullName evidence="10">tRNA nucleotidyltransferase</fullName>
        </alternativeName>
        <alternativeName>
            <fullName evidence="10">tRNA-NT</fullName>
        </alternativeName>
    </domain>
    <domain>
        <recommendedName>
            <fullName evidence="10">2'-nucleotidase</fullName>
            <ecNumber evidence="10">3.1.3.-</ecNumber>
        </recommendedName>
    </domain>
    <domain>
        <recommendedName>
            <fullName evidence="10">2',3'-cyclic phosphodiesterase</fullName>
            <ecNumber evidence="10">3.1.4.-</ecNumber>
        </recommendedName>
    </domain>
    <domain>
        <recommendedName>
            <fullName evidence="10">Phosphatase</fullName>
        </recommendedName>
    </domain>
</protein>
<dbReference type="Proteomes" id="UP000028302">
    <property type="component" value="Unassembled WGS sequence"/>
</dbReference>
<feature type="binding site" evidence="10">
    <location>
        <position position="137"/>
    </location>
    <ligand>
        <name>CTP</name>
        <dbReference type="ChEBI" id="CHEBI:37563"/>
    </ligand>
</feature>
<dbReference type="SUPFAM" id="SSF81891">
    <property type="entry name" value="Poly A polymerase C-terminal region-like"/>
    <property type="match status" value="1"/>
</dbReference>
<feature type="binding site" evidence="10">
    <location>
        <position position="11"/>
    </location>
    <ligand>
        <name>ATP</name>
        <dbReference type="ChEBI" id="CHEBI:30616"/>
    </ligand>
</feature>
<dbReference type="STRING" id="1304275.C41B8_01300"/>
<keyword evidence="7 10" id="KW-0067">ATP-binding</keyword>
<dbReference type="InterPro" id="IPR050124">
    <property type="entry name" value="tRNA_CCA-adding_enzyme"/>
</dbReference>
<evidence type="ECO:0000256" key="6">
    <source>
        <dbReference type="ARBA" id="ARBA00022800"/>
    </source>
</evidence>
<dbReference type="GO" id="GO:0004112">
    <property type="term" value="F:cyclic-nucleotide phosphodiesterase activity"/>
    <property type="evidence" value="ECO:0007669"/>
    <property type="project" value="UniProtKB-UniRule"/>
</dbReference>
<dbReference type="GO" id="GO:0000287">
    <property type="term" value="F:magnesium ion binding"/>
    <property type="evidence" value="ECO:0007669"/>
    <property type="project" value="UniProtKB-UniRule"/>
</dbReference>
<dbReference type="InterPro" id="IPR002646">
    <property type="entry name" value="PolA_pol_head_dom"/>
</dbReference>
<keyword evidence="13" id="KW-1185">Reference proteome</keyword>
<dbReference type="EC" id="3.1.3.-" evidence="10"/>
<accession>A0A084IRK9</accession>
<evidence type="ECO:0000256" key="7">
    <source>
        <dbReference type="ARBA" id="ARBA00022840"/>
    </source>
</evidence>
<comment type="cofactor">
    <cofactor evidence="10">
        <name>Ni(2+)</name>
        <dbReference type="ChEBI" id="CHEBI:49786"/>
    </cofactor>
    <text evidence="10">Nickel for phosphatase activity.</text>
</comment>
<comment type="caution">
    <text evidence="12">The sequence shown here is derived from an EMBL/GenBank/DDBJ whole genome shotgun (WGS) entry which is preliminary data.</text>
</comment>
<evidence type="ECO:0000256" key="10">
    <source>
        <dbReference type="HAMAP-Rule" id="MF_01261"/>
    </source>
</evidence>
<keyword evidence="10" id="KW-0378">Hydrolase</keyword>
<dbReference type="InterPro" id="IPR012006">
    <property type="entry name" value="CCA_bact"/>
</dbReference>
<gene>
    <name evidence="10" type="primary">cca</name>
    <name evidence="12" type="ORF">C41B8_01300</name>
</gene>
<feature type="binding site" evidence="10">
    <location>
        <position position="8"/>
    </location>
    <ligand>
        <name>CTP</name>
        <dbReference type="ChEBI" id="CHEBI:37563"/>
    </ligand>
</feature>
<comment type="subunit">
    <text evidence="10">Monomer. Can also form homodimers and oligomers.</text>
</comment>
<dbReference type="GO" id="GO:0004810">
    <property type="term" value="F:CCA tRNA nucleotidyltransferase activity"/>
    <property type="evidence" value="ECO:0007669"/>
    <property type="project" value="UniProtKB-UniRule"/>
</dbReference>
<feature type="domain" description="HD" evidence="11">
    <location>
        <begin position="228"/>
        <end position="329"/>
    </location>
</feature>
<dbReference type="PIRSF" id="PIRSF000813">
    <property type="entry name" value="CCA_bact"/>
    <property type="match status" value="1"/>
</dbReference>
<dbReference type="GO" id="GO:0001680">
    <property type="term" value="P:tRNA 3'-terminal CCA addition"/>
    <property type="evidence" value="ECO:0007669"/>
    <property type="project" value="UniProtKB-UniRule"/>
</dbReference>
<evidence type="ECO:0000256" key="8">
    <source>
        <dbReference type="ARBA" id="ARBA00022842"/>
    </source>
</evidence>
<keyword evidence="10" id="KW-0511">Multifunctional enzyme</keyword>
<dbReference type="GO" id="GO:0000049">
    <property type="term" value="F:tRNA binding"/>
    <property type="evidence" value="ECO:0007669"/>
    <property type="project" value="UniProtKB-UniRule"/>
</dbReference>
<organism evidence="12 13">
    <name type="scientific">Salinisphaera hydrothermalis (strain C41B8)</name>
    <dbReference type="NCBI Taxonomy" id="1304275"/>
    <lineage>
        <taxon>Bacteria</taxon>
        <taxon>Pseudomonadati</taxon>
        <taxon>Pseudomonadota</taxon>
        <taxon>Gammaproteobacteria</taxon>
        <taxon>Salinisphaerales</taxon>
        <taxon>Salinisphaeraceae</taxon>
        <taxon>Salinisphaera</taxon>
    </lineage>
</organism>
<keyword evidence="4 10" id="KW-0479">Metal-binding</keyword>
<dbReference type="HAMAP" id="MF_01262">
    <property type="entry name" value="CCA_bact_type2"/>
    <property type="match status" value="1"/>
</dbReference>
<dbReference type="PATRIC" id="fig|1304275.5.peg.262"/>
<feature type="binding site" evidence="10">
    <location>
        <position position="21"/>
    </location>
    <ligand>
        <name>Mg(2+)</name>
        <dbReference type="ChEBI" id="CHEBI:18420"/>
    </ligand>
</feature>
<evidence type="ECO:0000256" key="9">
    <source>
        <dbReference type="ARBA" id="ARBA00022884"/>
    </source>
</evidence>
<dbReference type="Gene3D" id="1.10.3090.10">
    <property type="entry name" value="cca-adding enzyme, domain 2"/>
    <property type="match status" value="1"/>
</dbReference>
<dbReference type="Pfam" id="PF01743">
    <property type="entry name" value="PolyA_pol"/>
    <property type="match status" value="1"/>
</dbReference>
<dbReference type="GO" id="GO:0042245">
    <property type="term" value="P:RNA repair"/>
    <property type="evidence" value="ECO:0007669"/>
    <property type="project" value="UniProtKB-KW"/>
</dbReference>
<dbReference type="GO" id="GO:0016791">
    <property type="term" value="F:phosphatase activity"/>
    <property type="evidence" value="ECO:0007669"/>
    <property type="project" value="UniProtKB-UniRule"/>
</dbReference>
<evidence type="ECO:0000256" key="5">
    <source>
        <dbReference type="ARBA" id="ARBA00022741"/>
    </source>
</evidence>
<dbReference type="EMBL" id="APNK01000001">
    <property type="protein sequence ID" value="KEZ79343.1"/>
    <property type="molecule type" value="Genomic_DNA"/>
</dbReference>
<feature type="binding site" evidence="10">
    <location>
        <position position="91"/>
    </location>
    <ligand>
        <name>CTP</name>
        <dbReference type="ChEBI" id="CHEBI:37563"/>
    </ligand>
</feature>
<keyword evidence="1 10" id="KW-0808">Transferase</keyword>
<proteinExistence type="inferred from homology"/>
<dbReference type="InterPro" id="IPR032828">
    <property type="entry name" value="PolyA_RNA-bd"/>
</dbReference>
<dbReference type="NCBIfam" id="NF008137">
    <property type="entry name" value="PRK10885.1"/>
    <property type="match status" value="1"/>
</dbReference>
<evidence type="ECO:0000313" key="13">
    <source>
        <dbReference type="Proteomes" id="UP000028302"/>
    </source>
</evidence>
<dbReference type="Gene3D" id="3.30.460.10">
    <property type="entry name" value="Beta Polymerase, domain 2"/>
    <property type="match status" value="1"/>
</dbReference>
<dbReference type="PANTHER" id="PTHR47545">
    <property type="entry name" value="MULTIFUNCTIONAL CCA PROTEIN"/>
    <property type="match status" value="1"/>
</dbReference>
<evidence type="ECO:0000256" key="2">
    <source>
        <dbReference type="ARBA" id="ARBA00022694"/>
    </source>
</evidence>
<keyword evidence="6 10" id="KW-0692">RNA repair</keyword>
<dbReference type="EC" id="3.1.4.-" evidence="10"/>
<feature type="binding site" evidence="10">
    <location>
        <position position="137"/>
    </location>
    <ligand>
        <name>ATP</name>
        <dbReference type="ChEBI" id="CHEBI:30616"/>
    </ligand>
</feature>
<dbReference type="GO" id="GO:0005524">
    <property type="term" value="F:ATP binding"/>
    <property type="evidence" value="ECO:0007669"/>
    <property type="project" value="UniProtKB-UniRule"/>
</dbReference>
<sequence length="404" mass="44422">MQRYLVGGALRDELLGLAISDRDWVVVGATPEDMTAAGYTPVGRDFPVFLHPETREEYALARTERKSGRGYHGFIFHTGADVTLEADLARRDLTINAIARADDGTLVDPYGGRADLEARVLRHVSDAFVEDPVRLLRLARYYARFAPLGFTVADETLALARNMVAAGEIDHLVPERVWAEMERALLSAEPHLFFYLLQATGALAIVLPELDALFGVPQPVHYHPEIDCGVHTLLVLAQTARADAGLAARYAAICHDFGKATTPEQFLPGHRGHEERGVAPTDAASARLGVPKRLRDTARLITRWHTHLHRIDELRPGTVLKLLEAMDAFRRPERLEDLIAVCAADVRGRLGYEDRAYPQAERIRAARAAAAAIDGAALATRGLEGPAIGRALRQERIRAIAKAL</sequence>
<keyword evidence="10" id="KW-0533">Nickel</keyword>
<comment type="catalytic activity">
    <reaction evidence="10">
        <text>a tRNA with a 3' CCA end + 2 CTP + ATP = a tRNA with a 3' CCACCA end + 3 diphosphate</text>
        <dbReference type="Rhea" id="RHEA:76235"/>
        <dbReference type="Rhea" id="RHEA-COMP:10468"/>
        <dbReference type="Rhea" id="RHEA-COMP:18655"/>
        <dbReference type="ChEBI" id="CHEBI:30616"/>
        <dbReference type="ChEBI" id="CHEBI:33019"/>
        <dbReference type="ChEBI" id="CHEBI:37563"/>
        <dbReference type="ChEBI" id="CHEBI:83071"/>
        <dbReference type="ChEBI" id="CHEBI:195187"/>
    </reaction>
</comment>
<dbReference type="PANTHER" id="PTHR47545:SF1">
    <property type="entry name" value="MULTIFUNCTIONAL CCA PROTEIN"/>
    <property type="match status" value="1"/>
</dbReference>